<evidence type="ECO:0000313" key="5">
    <source>
        <dbReference type="Proteomes" id="UP000005627"/>
    </source>
</evidence>
<dbReference type="PANTHER" id="PTHR28023">
    <property type="entry name" value="UPF0357 PROTEIN YCL012C"/>
    <property type="match status" value="1"/>
</dbReference>
<reference evidence="4 5" key="1">
    <citation type="journal article" date="2011" name="Proc. Natl. Acad. Sci. U.S.A.">
        <title>Evolutionary erosion of yeast sex chromosomes by mating-type switching accidents.</title>
        <authorList>
            <person name="Gordon J.L."/>
            <person name="Armisen D."/>
            <person name="Proux-Wera E."/>
            <person name="Oheigeartaigh S.S."/>
            <person name="Byrne K.P."/>
            <person name="Wolfe K.H."/>
        </authorList>
    </citation>
    <scope>NUCLEOTIDE SEQUENCE [LARGE SCALE GENOMIC DNA]</scope>
    <source>
        <strain evidence="5">ATCC 10662 / CBS 1146 / NBRC 0425 / NCYC 2629 / NRRL Y-866</strain>
    </source>
</reference>
<dbReference type="Pfam" id="PF09435">
    <property type="entry name" value="DUF2015"/>
    <property type="match status" value="1"/>
</dbReference>
<dbReference type="AlphaFoldDB" id="G8ZQ40"/>
<dbReference type="PANTHER" id="PTHR28023:SF1">
    <property type="entry name" value="UPF0357 PROTEIN YCL012C"/>
    <property type="match status" value="1"/>
</dbReference>
<dbReference type="FunCoup" id="G8ZQ40">
    <property type="interactions" value="6"/>
</dbReference>
<accession>G8ZQ40</accession>
<name>G8ZQ40_TORDE</name>
<dbReference type="RefSeq" id="XP_003679945.1">
    <property type="nucleotide sequence ID" value="XM_003679897.1"/>
</dbReference>
<evidence type="ECO:0000256" key="1">
    <source>
        <dbReference type="ARBA" id="ARBA00008325"/>
    </source>
</evidence>
<comment type="similarity">
    <text evidence="1">Belongs to the UPF0357 family.</text>
</comment>
<dbReference type="Proteomes" id="UP000005627">
    <property type="component" value="Chromosome 2"/>
</dbReference>
<dbReference type="KEGG" id="tdl:TDEL_0B06050"/>
<evidence type="ECO:0000256" key="2">
    <source>
        <dbReference type="ARBA" id="ARBA00022729"/>
    </source>
</evidence>
<dbReference type="HOGENOM" id="CLU_128832_0_1_1"/>
<keyword evidence="3" id="KW-0472">Membrane</keyword>
<keyword evidence="2" id="KW-0732">Signal</keyword>
<protein>
    <submittedName>
        <fullName evidence="4">Uncharacterized protein</fullName>
    </submittedName>
</protein>
<dbReference type="InterPro" id="IPR018559">
    <property type="entry name" value="DUF2015"/>
</dbReference>
<feature type="transmembrane region" description="Helical" evidence="3">
    <location>
        <begin position="6"/>
        <end position="25"/>
    </location>
</feature>
<dbReference type="GeneID" id="11505050"/>
<dbReference type="EMBL" id="HE616743">
    <property type="protein sequence ID" value="CCE90734.1"/>
    <property type="molecule type" value="Genomic_DNA"/>
</dbReference>
<evidence type="ECO:0000313" key="4">
    <source>
        <dbReference type="EMBL" id="CCE90734.1"/>
    </source>
</evidence>
<gene>
    <name evidence="4" type="primary">TDEL0B06050</name>
    <name evidence="4" type="ORF">TDEL_0B06050</name>
</gene>
<keyword evidence="3" id="KW-1133">Transmembrane helix</keyword>
<keyword evidence="5" id="KW-1185">Reference proteome</keyword>
<proteinExistence type="inferred from homology"/>
<dbReference type="eggNOG" id="ENOG502S73R">
    <property type="taxonomic scope" value="Eukaryota"/>
</dbReference>
<dbReference type="InParanoid" id="G8ZQ40"/>
<sequence length="119" mass="13858">MWGLFHFKIGFWLVVICISLLFVYWRRRRISNAISLNDSFGEDLESGFSSRNFDLISQNDDDTRAGLDDISKEEIRQIMEQDNLDFDKARLLYMERKFGQNGIAPDGRPMDPKAVTFGK</sequence>
<organism evidence="4 5">
    <name type="scientific">Torulaspora delbrueckii</name>
    <name type="common">Yeast</name>
    <name type="synonym">Candida colliculosa</name>
    <dbReference type="NCBI Taxonomy" id="4950"/>
    <lineage>
        <taxon>Eukaryota</taxon>
        <taxon>Fungi</taxon>
        <taxon>Dikarya</taxon>
        <taxon>Ascomycota</taxon>
        <taxon>Saccharomycotina</taxon>
        <taxon>Saccharomycetes</taxon>
        <taxon>Saccharomycetales</taxon>
        <taxon>Saccharomycetaceae</taxon>
        <taxon>Torulaspora</taxon>
    </lineage>
</organism>
<dbReference type="OrthoDB" id="447314at2759"/>
<keyword evidence="3" id="KW-0812">Transmembrane</keyword>
<evidence type="ECO:0000256" key="3">
    <source>
        <dbReference type="SAM" id="Phobius"/>
    </source>
</evidence>